<evidence type="ECO:0000313" key="11">
    <source>
        <dbReference type="EMBL" id="TFW34669.1"/>
    </source>
</evidence>
<protein>
    <submittedName>
        <fullName evidence="11">Efflux transporter outer membrane subunit</fullName>
    </submittedName>
</protein>
<evidence type="ECO:0000256" key="8">
    <source>
        <dbReference type="ARBA" id="ARBA00023288"/>
    </source>
</evidence>
<dbReference type="GO" id="GO:0015562">
    <property type="term" value="F:efflux transmembrane transporter activity"/>
    <property type="evidence" value="ECO:0007669"/>
    <property type="project" value="InterPro"/>
</dbReference>
<dbReference type="PANTHER" id="PTHR30203">
    <property type="entry name" value="OUTER MEMBRANE CATION EFFLUX PROTEIN"/>
    <property type="match status" value="1"/>
</dbReference>
<evidence type="ECO:0000256" key="3">
    <source>
        <dbReference type="ARBA" id="ARBA00022452"/>
    </source>
</evidence>
<feature type="coiled-coil region" evidence="10">
    <location>
        <begin position="226"/>
        <end position="253"/>
    </location>
</feature>
<dbReference type="PROSITE" id="PS51257">
    <property type="entry name" value="PROKAR_LIPOPROTEIN"/>
    <property type="match status" value="1"/>
</dbReference>
<comment type="caution">
    <text evidence="11">The sequence shown here is derived from an EMBL/GenBank/DDBJ whole genome shotgun (WGS) entry which is preliminary data.</text>
</comment>
<proteinExistence type="inferred from homology"/>
<comment type="similarity">
    <text evidence="2 9">Belongs to the outer membrane factor (OMF) (TC 1.B.17) family.</text>
</comment>
<evidence type="ECO:0000256" key="9">
    <source>
        <dbReference type="RuleBase" id="RU362097"/>
    </source>
</evidence>
<evidence type="ECO:0000256" key="5">
    <source>
        <dbReference type="ARBA" id="ARBA00022729"/>
    </source>
</evidence>
<dbReference type="EMBL" id="SPUM01000023">
    <property type="protein sequence ID" value="TFW34669.1"/>
    <property type="molecule type" value="Genomic_DNA"/>
</dbReference>
<reference evidence="11 12" key="1">
    <citation type="submission" date="2019-03" db="EMBL/GenBank/DDBJ databases">
        <title>Draft genome of Massilia hortus sp. nov., a novel bacterial species of the Oxalobacteraceae family.</title>
        <authorList>
            <person name="Peta V."/>
            <person name="Raths R."/>
            <person name="Bucking H."/>
        </authorList>
    </citation>
    <scope>NUCLEOTIDE SEQUENCE [LARGE SCALE GENOMIC DNA]</scope>
    <source>
        <strain evidence="11 12">ONC3</strain>
    </source>
</reference>
<dbReference type="NCBIfam" id="TIGR01845">
    <property type="entry name" value="outer_NodT"/>
    <property type="match status" value="1"/>
</dbReference>
<keyword evidence="12" id="KW-1185">Reference proteome</keyword>
<organism evidence="11 12">
    <name type="scientific">Massilia horti</name>
    <dbReference type="NCBI Taxonomy" id="2562153"/>
    <lineage>
        <taxon>Bacteria</taxon>
        <taxon>Pseudomonadati</taxon>
        <taxon>Pseudomonadota</taxon>
        <taxon>Betaproteobacteria</taxon>
        <taxon>Burkholderiales</taxon>
        <taxon>Oxalobacteraceae</taxon>
        <taxon>Telluria group</taxon>
        <taxon>Massilia</taxon>
    </lineage>
</organism>
<comment type="subcellular location">
    <subcellularLocation>
        <location evidence="9">Cell membrane</location>
        <topology evidence="9">Lipid-anchor</topology>
    </subcellularLocation>
    <subcellularLocation>
        <location evidence="1">Membrane</location>
    </subcellularLocation>
</comment>
<sequence length="482" mass="51959">MRLFSPALAAALTAGALLALAGCAHVPADTAIPATPDFARVQHAASIKLARDAWPVREWWREYRDPQLDNLVARALNDAPTLAVARARLAAARAAVAGERAAAGVQTGLTAGLNRERYSSNGLFPPPIGGAWFNDTSVQVGAAYEFDWWGRHRAQVASALGEENARQAEASQAEQLLTAAVAQSYFRLQMLWARQDNADQLALEQRQLVEDRTARIKHGLATIDERRSAELELATLLEQASRYQTQAARERETLRALIGADSEALENLQRRVPLSAPGSLPQQLGIELLARRPDLQAARWRVESALGRVKASEAAFYPSLNLSAAIGLDSVSLEKLLRYGSRTLLAGAALDLPLFDSGRLEAGLAADRARRDEIIADYNQSVVGAVREVAEEGATLQGIDQQQKTHLGAVLAAAQLEDHAKARFSQGLLDRAALIQARIGVLHQHDVSLQIIDAKLQTQVALVKALGGGYRAAPTQAVSAQH</sequence>
<keyword evidence="3 9" id="KW-1134">Transmembrane beta strand</keyword>
<dbReference type="InterPro" id="IPR010131">
    <property type="entry name" value="MdtP/NodT-like"/>
</dbReference>
<keyword evidence="5 9" id="KW-0732">Signal</keyword>
<dbReference type="InterPro" id="IPR003423">
    <property type="entry name" value="OMP_efflux"/>
</dbReference>
<keyword evidence="7 9" id="KW-0564">Palmitate</keyword>
<evidence type="ECO:0000256" key="4">
    <source>
        <dbReference type="ARBA" id="ARBA00022692"/>
    </source>
</evidence>
<dbReference type="PANTHER" id="PTHR30203:SF20">
    <property type="entry name" value="MULTIDRUG RESISTANCE OUTER MEMBRANE PROTEIN MDTP-RELATED"/>
    <property type="match status" value="1"/>
</dbReference>
<name>A0A4Y9T6W3_9BURK</name>
<dbReference type="RefSeq" id="WP_135188396.1">
    <property type="nucleotide sequence ID" value="NZ_SPUM01000023.1"/>
</dbReference>
<keyword evidence="8 9" id="KW-0449">Lipoprotein</keyword>
<evidence type="ECO:0000256" key="10">
    <source>
        <dbReference type="SAM" id="Coils"/>
    </source>
</evidence>
<evidence type="ECO:0000256" key="1">
    <source>
        <dbReference type="ARBA" id="ARBA00004370"/>
    </source>
</evidence>
<dbReference type="AlphaFoldDB" id="A0A4Y9T6W3"/>
<keyword evidence="4 9" id="KW-0812">Transmembrane</keyword>
<keyword evidence="10" id="KW-0175">Coiled coil</keyword>
<keyword evidence="6 9" id="KW-0472">Membrane</keyword>
<evidence type="ECO:0000256" key="7">
    <source>
        <dbReference type="ARBA" id="ARBA00023139"/>
    </source>
</evidence>
<dbReference type="SUPFAM" id="SSF56954">
    <property type="entry name" value="Outer membrane efflux proteins (OEP)"/>
    <property type="match status" value="1"/>
</dbReference>
<feature type="signal peptide" evidence="9">
    <location>
        <begin position="1"/>
        <end position="21"/>
    </location>
</feature>
<dbReference type="Gene3D" id="1.20.1600.10">
    <property type="entry name" value="Outer membrane efflux proteins (OEP)"/>
    <property type="match status" value="1"/>
</dbReference>
<evidence type="ECO:0000256" key="6">
    <source>
        <dbReference type="ARBA" id="ARBA00023136"/>
    </source>
</evidence>
<dbReference type="Gene3D" id="2.20.200.10">
    <property type="entry name" value="Outer membrane efflux proteins (OEP)"/>
    <property type="match status" value="1"/>
</dbReference>
<dbReference type="Proteomes" id="UP000297258">
    <property type="component" value="Unassembled WGS sequence"/>
</dbReference>
<dbReference type="OrthoDB" id="9770517at2"/>
<dbReference type="Pfam" id="PF02321">
    <property type="entry name" value="OEP"/>
    <property type="match status" value="2"/>
</dbReference>
<evidence type="ECO:0000256" key="2">
    <source>
        <dbReference type="ARBA" id="ARBA00007613"/>
    </source>
</evidence>
<evidence type="ECO:0000313" key="12">
    <source>
        <dbReference type="Proteomes" id="UP000297258"/>
    </source>
</evidence>
<accession>A0A4Y9T6W3</accession>
<gene>
    <name evidence="11" type="ORF">E4O92_03665</name>
</gene>
<feature type="chain" id="PRO_5021512909" evidence="9">
    <location>
        <begin position="22"/>
        <end position="482"/>
    </location>
</feature>
<dbReference type="GO" id="GO:0005886">
    <property type="term" value="C:plasma membrane"/>
    <property type="evidence" value="ECO:0007669"/>
    <property type="project" value="UniProtKB-SubCell"/>
</dbReference>